<sequence length="21" mass="2680">MLCKIQYITIHFMYKPCPWYT</sequence>
<reference evidence="1" key="2">
    <citation type="journal article" date="2015" name="Data Brief">
        <title>Shoot transcriptome of the giant reed, Arundo donax.</title>
        <authorList>
            <person name="Barrero R.A."/>
            <person name="Guerrero F.D."/>
            <person name="Moolhuijzen P."/>
            <person name="Goolsby J.A."/>
            <person name="Tidwell J."/>
            <person name="Bellgard S.E."/>
            <person name="Bellgard M.I."/>
        </authorList>
    </citation>
    <scope>NUCLEOTIDE SEQUENCE</scope>
    <source>
        <tissue evidence="1">Shoot tissue taken approximately 20 cm above the soil surface</tissue>
    </source>
</reference>
<dbReference type="EMBL" id="GBRH01254553">
    <property type="protein sequence ID" value="JAD43342.1"/>
    <property type="molecule type" value="Transcribed_RNA"/>
</dbReference>
<name>A0A0A9SVH4_ARUDO</name>
<protein>
    <submittedName>
        <fullName evidence="1">Uncharacterized protein</fullName>
    </submittedName>
</protein>
<organism evidence="1">
    <name type="scientific">Arundo donax</name>
    <name type="common">Giant reed</name>
    <name type="synonym">Donax arundinaceus</name>
    <dbReference type="NCBI Taxonomy" id="35708"/>
    <lineage>
        <taxon>Eukaryota</taxon>
        <taxon>Viridiplantae</taxon>
        <taxon>Streptophyta</taxon>
        <taxon>Embryophyta</taxon>
        <taxon>Tracheophyta</taxon>
        <taxon>Spermatophyta</taxon>
        <taxon>Magnoliopsida</taxon>
        <taxon>Liliopsida</taxon>
        <taxon>Poales</taxon>
        <taxon>Poaceae</taxon>
        <taxon>PACMAD clade</taxon>
        <taxon>Arundinoideae</taxon>
        <taxon>Arundineae</taxon>
        <taxon>Arundo</taxon>
    </lineage>
</organism>
<accession>A0A0A9SVH4</accession>
<dbReference type="AlphaFoldDB" id="A0A0A9SVH4"/>
<evidence type="ECO:0000313" key="1">
    <source>
        <dbReference type="EMBL" id="JAD43342.1"/>
    </source>
</evidence>
<reference evidence="1" key="1">
    <citation type="submission" date="2014-09" db="EMBL/GenBank/DDBJ databases">
        <authorList>
            <person name="Magalhaes I.L.F."/>
            <person name="Oliveira U."/>
            <person name="Santos F.R."/>
            <person name="Vidigal T.H.D.A."/>
            <person name="Brescovit A.D."/>
            <person name="Santos A.J."/>
        </authorList>
    </citation>
    <scope>NUCLEOTIDE SEQUENCE</scope>
    <source>
        <tissue evidence="1">Shoot tissue taken approximately 20 cm above the soil surface</tissue>
    </source>
</reference>
<proteinExistence type="predicted"/>